<keyword evidence="4" id="KW-1185">Reference proteome</keyword>
<dbReference type="EMBL" id="SMMG02000007">
    <property type="protein sequence ID" value="KAA3468177.1"/>
    <property type="molecule type" value="Genomic_DNA"/>
</dbReference>
<feature type="chain" id="PRO_5023091243" evidence="2">
    <location>
        <begin position="27"/>
        <end position="112"/>
    </location>
</feature>
<evidence type="ECO:0000256" key="1">
    <source>
        <dbReference type="SAM" id="MobiDB-lite"/>
    </source>
</evidence>
<dbReference type="AlphaFoldDB" id="A0A5B6VGM9"/>
<feature type="region of interest" description="Disordered" evidence="1">
    <location>
        <begin position="89"/>
        <end position="112"/>
    </location>
</feature>
<reference evidence="4" key="1">
    <citation type="journal article" date="2019" name="Plant Biotechnol. J.">
        <title>Genome sequencing of the Australian wild diploid species Gossypium australe highlights disease resistance and delayed gland morphogenesis.</title>
        <authorList>
            <person name="Cai Y."/>
            <person name="Cai X."/>
            <person name="Wang Q."/>
            <person name="Wang P."/>
            <person name="Zhang Y."/>
            <person name="Cai C."/>
            <person name="Xu Y."/>
            <person name="Wang K."/>
            <person name="Zhou Z."/>
            <person name="Wang C."/>
            <person name="Geng S."/>
            <person name="Li B."/>
            <person name="Dong Q."/>
            <person name="Hou Y."/>
            <person name="Wang H."/>
            <person name="Ai P."/>
            <person name="Liu Z."/>
            <person name="Yi F."/>
            <person name="Sun M."/>
            <person name="An G."/>
            <person name="Cheng J."/>
            <person name="Zhang Y."/>
            <person name="Shi Q."/>
            <person name="Xie Y."/>
            <person name="Shi X."/>
            <person name="Chang Y."/>
            <person name="Huang F."/>
            <person name="Chen Y."/>
            <person name="Hong S."/>
            <person name="Mi L."/>
            <person name="Sun Q."/>
            <person name="Zhang L."/>
            <person name="Zhou B."/>
            <person name="Peng R."/>
            <person name="Zhang X."/>
            <person name="Liu F."/>
        </authorList>
    </citation>
    <scope>NUCLEOTIDE SEQUENCE [LARGE SCALE GENOMIC DNA]</scope>
    <source>
        <strain evidence="4">cv. PA1801</strain>
    </source>
</reference>
<organism evidence="3 4">
    <name type="scientific">Gossypium australe</name>
    <dbReference type="NCBI Taxonomy" id="47621"/>
    <lineage>
        <taxon>Eukaryota</taxon>
        <taxon>Viridiplantae</taxon>
        <taxon>Streptophyta</taxon>
        <taxon>Embryophyta</taxon>
        <taxon>Tracheophyta</taxon>
        <taxon>Spermatophyta</taxon>
        <taxon>Magnoliopsida</taxon>
        <taxon>eudicotyledons</taxon>
        <taxon>Gunneridae</taxon>
        <taxon>Pentapetalae</taxon>
        <taxon>rosids</taxon>
        <taxon>malvids</taxon>
        <taxon>Malvales</taxon>
        <taxon>Malvaceae</taxon>
        <taxon>Malvoideae</taxon>
        <taxon>Gossypium</taxon>
    </lineage>
</organism>
<name>A0A5B6VGM9_9ROSI</name>
<accession>A0A5B6VGM9</accession>
<evidence type="ECO:0000313" key="4">
    <source>
        <dbReference type="Proteomes" id="UP000325315"/>
    </source>
</evidence>
<sequence length="112" mass="13376">MRNDWWFTIWNFFLHICWFMVRSGQCLWPGMRHLCLKKGLVYGFMRLLSKPFKTLRGASRSLRVAEFCSVSNMPSSLQIELVGDRRFSQRSKPITRRRNQQPIRVQSPEELP</sequence>
<dbReference type="OrthoDB" id="10262769at2759"/>
<protein>
    <submittedName>
        <fullName evidence="3">Microspherule protein 1</fullName>
    </submittedName>
</protein>
<dbReference type="Proteomes" id="UP000325315">
    <property type="component" value="Unassembled WGS sequence"/>
</dbReference>
<proteinExistence type="predicted"/>
<comment type="caution">
    <text evidence="3">The sequence shown here is derived from an EMBL/GenBank/DDBJ whole genome shotgun (WGS) entry which is preliminary data.</text>
</comment>
<gene>
    <name evidence="3" type="ORF">EPI10_003126</name>
</gene>
<feature type="signal peptide" evidence="2">
    <location>
        <begin position="1"/>
        <end position="26"/>
    </location>
</feature>
<evidence type="ECO:0000256" key="2">
    <source>
        <dbReference type="SAM" id="SignalP"/>
    </source>
</evidence>
<keyword evidence="2" id="KW-0732">Signal</keyword>
<evidence type="ECO:0000313" key="3">
    <source>
        <dbReference type="EMBL" id="KAA3468177.1"/>
    </source>
</evidence>